<dbReference type="GO" id="GO:0004519">
    <property type="term" value="F:endonuclease activity"/>
    <property type="evidence" value="ECO:0007669"/>
    <property type="project" value="UniProtKB-KW"/>
</dbReference>
<dbReference type="AlphaFoldDB" id="A0A9E7AAP3"/>
<dbReference type="RefSeq" id="WP_244451390.1">
    <property type="nucleotide sequence ID" value="NZ_CP083242.1"/>
</dbReference>
<reference evidence="1" key="1">
    <citation type="submission" date="2021-09" db="EMBL/GenBank/DDBJ databases">
        <title>Network and meta-omics reveal the key degrader and cooperation patterns in an efficient 1,4-dioxane-degrading microbial community.</title>
        <authorList>
            <person name="Dai C."/>
        </authorList>
    </citation>
    <scope>NUCLEOTIDE SEQUENCE</scope>
    <source>
        <strain evidence="1">ZM13</strain>
        <plasmid evidence="1">pC</plasmid>
    </source>
</reference>
<proteinExistence type="predicted"/>
<accession>A0A9E7AAP3</accession>
<keyword evidence="1" id="KW-0614">Plasmid</keyword>
<organism evidence="1 2">
    <name type="scientific">Ancylobacter polymorphus</name>
    <dbReference type="NCBI Taxonomy" id="223390"/>
    <lineage>
        <taxon>Bacteria</taxon>
        <taxon>Pseudomonadati</taxon>
        <taxon>Pseudomonadota</taxon>
        <taxon>Alphaproteobacteria</taxon>
        <taxon>Hyphomicrobiales</taxon>
        <taxon>Xanthobacteraceae</taxon>
        <taxon>Ancylobacter</taxon>
    </lineage>
</organism>
<dbReference type="KEGG" id="apol:K9D25_24330"/>
<dbReference type="Proteomes" id="UP000831684">
    <property type="component" value="Plasmid pC"/>
</dbReference>
<geneLocation type="plasmid" evidence="1 2">
    <name>pC</name>
</geneLocation>
<keyword evidence="1" id="KW-0378">Hydrolase</keyword>
<evidence type="ECO:0000313" key="1">
    <source>
        <dbReference type="EMBL" id="UOK73789.1"/>
    </source>
</evidence>
<keyword evidence="1" id="KW-0255">Endonuclease</keyword>
<protein>
    <submittedName>
        <fullName evidence="1">Type II restriction endonuclease</fullName>
    </submittedName>
</protein>
<keyword evidence="1" id="KW-0540">Nuclease</keyword>
<dbReference type="EMBL" id="CP083242">
    <property type="protein sequence ID" value="UOK73789.1"/>
    <property type="molecule type" value="Genomic_DNA"/>
</dbReference>
<evidence type="ECO:0000313" key="2">
    <source>
        <dbReference type="Proteomes" id="UP000831684"/>
    </source>
</evidence>
<gene>
    <name evidence="1" type="ORF">K9D25_24330</name>
</gene>
<sequence>MSEALLSSVPVPHADLLRELIRRWRDDPGATYRSWFLWDERLKNFRSIRRGLQVVVAEIEAGRFGVAYRGSSLETVVHSIAEQRQIFKGADHAWLWKPKLRIPDIYESPENQRAFGRLLDNCSCCDTAEEVIGHIRAIDQRKIKGLGPAAANLLYFLHPTLIPPFNTAIVNGYNAVSGAKVKLGSWDHFLAMRAGILDLNDCYRDLLSNDLGAIGGFLFDVGSGRYPAPPLDQEGSAARDWLGQLEQARAEASRLDKAVAAQGETDRTHAEIQAWLRDLGLALGHDVWIAANDRGRLHQGVPLGQGCLERLPDAIATSPGADSIRLIDVLWLSKGGGVAAAFEVEHSTSIYSGIVRMLDLALSGGDLHATAGLFLVAPDAREADVRAQLRRPAFSRIADLDFAYLAYGELERNKDAIARFGSDLKAIRAIASPLP</sequence>
<name>A0A9E7AAP3_9HYPH</name>